<dbReference type="OrthoDB" id="5337932at2"/>
<dbReference type="GO" id="GO:0030246">
    <property type="term" value="F:carbohydrate binding"/>
    <property type="evidence" value="ECO:0007669"/>
    <property type="project" value="InterPro"/>
</dbReference>
<dbReference type="EMBL" id="FUKI01000061">
    <property type="protein sequence ID" value="SJM90724.1"/>
    <property type="molecule type" value="Genomic_DNA"/>
</dbReference>
<protein>
    <recommendedName>
        <fullName evidence="7">Cytochrome c-552/DMSO reductase-like haem-binding domain-containing protein</fullName>
    </recommendedName>
</protein>
<keyword evidence="4" id="KW-0249">Electron transport</keyword>
<evidence type="ECO:0000313" key="9">
    <source>
        <dbReference type="Proteomes" id="UP000195667"/>
    </source>
</evidence>
<dbReference type="GO" id="GO:0020037">
    <property type="term" value="F:heme binding"/>
    <property type="evidence" value="ECO:0007669"/>
    <property type="project" value="InterPro"/>
</dbReference>
<keyword evidence="1" id="KW-0813">Transport</keyword>
<dbReference type="GO" id="GO:0016052">
    <property type="term" value="P:carbohydrate catabolic process"/>
    <property type="evidence" value="ECO:0007669"/>
    <property type="project" value="InterPro"/>
</dbReference>
<dbReference type="GO" id="GO:0046872">
    <property type="term" value="F:metal ion binding"/>
    <property type="evidence" value="ECO:0007669"/>
    <property type="project" value="UniProtKB-KW"/>
</dbReference>
<feature type="signal peptide" evidence="6">
    <location>
        <begin position="1"/>
        <end position="27"/>
    </location>
</feature>
<keyword evidence="9" id="KW-1185">Reference proteome</keyword>
<dbReference type="AlphaFoldDB" id="A0A1R4H3C4"/>
<sequence>MNHKFLSMGYAVLGGAVLITGMQQAYAANPLVAVKTANVPLVDGTVDAVWSKGTAVTVAVGGGKNLPGGKTTVTLKALYTDTMVYFLAQYKDPTQSLMRHPWQKQADGSWKKLKTPNADEDENKYYEDRLSLIWNINTPLFETQGCAAACHLGEKKPYGNMYTPKAGQTLDMWHIKSVRTAPVGQADDQYIDSTRFSAANADAGRHSDPKISGGYTDNENAGKTMPMYALLGNKVAPPYWLLNAKKVPFDNTKYKAGDTVPSIIVAPVKGDRGDIAAKMLWKNGVWTYEFARKRVTGSKFDVQFNNLAKSYAFGVAAFDNSEVRHAYSAGIQVLTFK</sequence>
<dbReference type="GO" id="GO:0004553">
    <property type="term" value="F:hydrolase activity, hydrolyzing O-glycosyl compounds"/>
    <property type="evidence" value="ECO:0007669"/>
    <property type="project" value="InterPro"/>
</dbReference>
<evidence type="ECO:0000256" key="4">
    <source>
        <dbReference type="ARBA" id="ARBA00022982"/>
    </source>
</evidence>
<dbReference type="CDD" id="cd09625">
    <property type="entry name" value="DOMON_like_cytochrome"/>
    <property type="match status" value="1"/>
</dbReference>
<gene>
    <name evidence="8" type="ORF">CRENPOLYSF1_1530010</name>
</gene>
<dbReference type="Proteomes" id="UP000195667">
    <property type="component" value="Unassembled WGS sequence"/>
</dbReference>
<evidence type="ECO:0000256" key="6">
    <source>
        <dbReference type="SAM" id="SignalP"/>
    </source>
</evidence>
<dbReference type="InterPro" id="IPR019020">
    <property type="entry name" value="Cyt-c552/DMSO_Rdtase_haem-bd"/>
</dbReference>
<keyword evidence="5" id="KW-0408">Iron</keyword>
<feature type="chain" id="PRO_5012932830" description="Cytochrome c-552/DMSO reductase-like haem-binding domain-containing protein" evidence="6">
    <location>
        <begin position="28"/>
        <end position="337"/>
    </location>
</feature>
<evidence type="ECO:0000256" key="1">
    <source>
        <dbReference type="ARBA" id="ARBA00022448"/>
    </source>
</evidence>
<evidence type="ECO:0000256" key="2">
    <source>
        <dbReference type="ARBA" id="ARBA00022617"/>
    </source>
</evidence>
<keyword evidence="3" id="KW-0479">Metal-binding</keyword>
<proteinExistence type="predicted"/>
<keyword evidence="6" id="KW-0732">Signal</keyword>
<organism evidence="8 9">
    <name type="scientific">Crenothrix polyspora</name>
    <dbReference type="NCBI Taxonomy" id="360316"/>
    <lineage>
        <taxon>Bacteria</taxon>
        <taxon>Pseudomonadati</taxon>
        <taxon>Pseudomonadota</taxon>
        <taxon>Gammaproteobacteria</taxon>
        <taxon>Methylococcales</taxon>
        <taxon>Crenotrichaceae</taxon>
        <taxon>Crenothrix</taxon>
    </lineage>
</organism>
<dbReference type="RefSeq" id="WP_087142664.1">
    <property type="nucleotide sequence ID" value="NZ_FUKI01000061.1"/>
</dbReference>
<evidence type="ECO:0000313" key="8">
    <source>
        <dbReference type="EMBL" id="SJM90724.1"/>
    </source>
</evidence>
<evidence type="ECO:0000259" key="7">
    <source>
        <dbReference type="SMART" id="SM00887"/>
    </source>
</evidence>
<dbReference type="SMART" id="SM00887">
    <property type="entry name" value="EB_dh"/>
    <property type="match status" value="1"/>
</dbReference>
<reference evidence="9" key="1">
    <citation type="submission" date="2017-02" db="EMBL/GenBank/DDBJ databases">
        <authorList>
            <person name="Daims H."/>
        </authorList>
    </citation>
    <scope>NUCLEOTIDE SEQUENCE [LARGE SCALE GENOMIC DNA]</scope>
</reference>
<dbReference type="Gene3D" id="2.60.40.1190">
    <property type="match status" value="1"/>
</dbReference>
<dbReference type="Pfam" id="PF09459">
    <property type="entry name" value="EB_dh"/>
    <property type="match status" value="1"/>
</dbReference>
<dbReference type="SUPFAM" id="SSF49344">
    <property type="entry name" value="CBD9-like"/>
    <property type="match status" value="1"/>
</dbReference>
<accession>A0A1R4H3C4</accession>
<keyword evidence="2" id="KW-0349">Heme</keyword>
<name>A0A1R4H3C4_9GAMM</name>
<evidence type="ECO:0000256" key="5">
    <source>
        <dbReference type="ARBA" id="ARBA00023004"/>
    </source>
</evidence>
<feature type="domain" description="Cytochrome c-552/DMSO reductase-like haem-binding" evidence="7">
    <location>
        <begin position="47"/>
        <end position="330"/>
    </location>
</feature>
<evidence type="ECO:0000256" key="3">
    <source>
        <dbReference type="ARBA" id="ARBA00022723"/>
    </source>
</evidence>